<gene>
    <name evidence="3" type="ORF">CBW46_000650</name>
</gene>
<dbReference type="GO" id="GO:0016787">
    <property type="term" value="F:hydrolase activity"/>
    <property type="evidence" value="ECO:0007669"/>
    <property type="project" value="UniProtKB-KW"/>
</dbReference>
<dbReference type="AlphaFoldDB" id="A0A2W1NS00"/>
<comment type="caution">
    <text evidence="3">The sequence shown here is derived from an EMBL/GenBank/DDBJ whole genome shotgun (WGS) entry which is preliminary data.</text>
</comment>
<name>A0A2W1NS00_PAEXE</name>
<dbReference type="Pfam" id="PF04909">
    <property type="entry name" value="Amidohydro_2"/>
    <property type="match status" value="1"/>
</dbReference>
<dbReference type="OrthoDB" id="5450317at2"/>
<dbReference type="InterPro" id="IPR006680">
    <property type="entry name" value="Amidohydro-rel"/>
</dbReference>
<dbReference type="Gene3D" id="3.20.20.140">
    <property type="entry name" value="Metal-dependent hydrolases"/>
    <property type="match status" value="1"/>
</dbReference>
<dbReference type="SUPFAM" id="SSF51556">
    <property type="entry name" value="Metallo-dependent hydrolases"/>
    <property type="match status" value="1"/>
</dbReference>
<dbReference type="InterPro" id="IPR032466">
    <property type="entry name" value="Metal_Hydrolase"/>
</dbReference>
<comment type="similarity">
    <text evidence="1">Belongs to the metallo-dependent hydrolases superfamily.</text>
</comment>
<keyword evidence="4" id="KW-1185">Reference proteome</keyword>
<dbReference type="PANTHER" id="PTHR43569">
    <property type="entry name" value="AMIDOHYDROLASE"/>
    <property type="match status" value="1"/>
</dbReference>
<protein>
    <submittedName>
        <fullName evidence="3">Amidohydrolase</fullName>
    </submittedName>
</protein>
<dbReference type="EMBL" id="NHRJ02000001">
    <property type="protein sequence ID" value="PZE22335.1"/>
    <property type="molecule type" value="Genomic_DNA"/>
</dbReference>
<dbReference type="RefSeq" id="WP_089198107.1">
    <property type="nucleotide sequence ID" value="NZ_NHRJ02000001.1"/>
</dbReference>
<dbReference type="Proteomes" id="UP000214746">
    <property type="component" value="Unassembled WGS sequence"/>
</dbReference>
<organism evidence="3 4">
    <name type="scientific">Paenibacillus xerothermodurans</name>
    <dbReference type="NCBI Taxonomy" id="1977292"/>
    <lineage>
        <taxon>Bacteria</taxon>
        <taxon>Bacillati</taxon>
        <taxon>Bacillota</taxon>
        <taxon>Bacilli</taxon>
        <taxon>Bacillales</taxon>
        <taxon>Paenibacillaceae</taxon>
        <taxon>Paenibacillus</taxon>
    </lineage>
</organism>
<dbReference type="PANTHER" id="PTHR43569:SF2">
    <property type="entry name" value="AMIDOHYDROLASE-RELATED DOMAIN-CONTAINING PROTEIN"/>
    <property type="match status" value="1"/>
</dbReference>
<feature type="domain" description="Amidohydrolase-related" evidence="2">
    <location>
        <begin position="3"/>
        <end position="276"/>
    </location>
</feature>
<proteinExistence type="inferred from homology"/>
<dbReference type="InterPro" id="IPR052350">
    <property type="entry name" value="Metallo-dep_Lactonases"/>
</dbReference>
<sequence>MRIDAHQHYWKLDRGDYGWLSPHMGVLYRDYLPDDLKPLLQKADVTATIVVQAAPTVEETEFLLALCEQEPSLAGVVGWLDLEAPDFEAQLDRLMRSPYFLGIRPMLQDLDDDAYICKDAVIRSLSILAEKGAALDLLVKTQHLPSAIEMLGRIPKLRAVIDHIAKPNIAEQAFEPWRELMQEASAFPNVHCKLSGMMTEANHTHWKQEDIKPYVSEICRMFGPDRVMFGSDWPVCLLAASYEQVVSLLLQTLPHHWPDSAKEKVFGANAAAFYGIGTTFES</sequence>
<evidence type="ECO:0000313" key="4">
    <source>
        <dbReference type="Proteomes" id="UP000214746"/>
    </source>
</evidence>
<reference evidence="3" key="1">
    <citation type="submission" date="2018-06" db="EMBL/GenBank/DDBJ databases">
        <title>Paenibacillus xerothermodurans sp. nov. an extremely dry heat resistant spore forming bacterium isolated from the soil of Cape Canaveral, Florida.</title>
        <authorList>
            <person name="Seuylemezian A."/>
            <person name="Kaur N."/>
            <person name="Patil P."/>
            <person name="Patil P."/>
            <person name="Mayilraj S."/>
            <person name="Vaishampayan P."/>
        </authorList>
    </citation>
    <scope>NUCLEOTIDE SEQUENCE [LARGE SCALE GENOMIC DNA]</scope>
    <source>
        <strain evidence="3">ATCC 27380</strain>
    </source>
</reference>
<evidence type="ECO:0000313" key="3">
    <source>
        <dbReference type="EMBL" id="PZE22335.1"/>
    </source>
</evidence>
<evidence type="ECO:0000259" key="2">
    <source>
        <dbReference type="Pfam" id="PF04909"/>
    </source>
</evidence>
<evidence type="ECO:0000256" key="1">
    <source>
        <dbReference type="ARBA" id="ARBA00038310"/>
    </source>
</evidence>
<accession>A0A2W1NS00</accession>